<sequence length="140" mass="15255">MINVVVVGEATLRGIDLSQDADFQVTIVTATELNHIIAQVTQAQANIVLLDQHHDELHAEVICSLLARQYPASQSLILTDTRPDFAMLARTGFSVRGYLTSDQHALLGKAIRALHSGEAWLPRRLVAEMLNRFAAGSLAA</sequence>
<organism evidence="1 2">
    <name type="scientific">Methylophaga frappieri (strain ATCC BAA-2434 / DSM 25690 / JAM7)</name>
    <dbReference type="NCBI Taxonomy" id="754477"/>
    <lineage>
        <taxon>Bacteria</taxon>
        <taxon>Pseudomonadati</taxon>
        <taxon>Pseudomonadota</taxon>
        <taxon>Gammaproteobacteria</taxon>
        <taxon>Thiotrichales</taxon>
        <taxon>Piscirickettsiaceae</taxon>
        <taxon>Methylophaga</taxon>
    </lineage>
</organism>
<evidence type="ECO:0000313" key="2">
    <source>
        <dbReference type="Proteomes" id="UP000009145"/>
    </source>
</evidence>
<dbReference type="EMBL" id="CP003380">
    <property type="protein sequence ID" value="AFJ03421.1"/>
    <property type="molecule type" value="Genomic_DNA"/>
</dbReference>
<keyword evidence="2" id="KW-1185">Reference proteome</keyword>
<dbReference type="eggNOG" id="COG2197">
    <property type="taxonomic scope" value="Bacteria"/>
</dbReference>
<gene>
    <name evidence="1" type="ordered locus">Q7C_2287</name>
</gene>
<protein>
    <submittedName>
        <fullName evidence="1">Uncharacterized protein</fullName>
    </submittedName>
</protein>
<dbReference type="STRING" id="754477.Q7C_2287"/>
<dbReference type="OrthoDB" id="561214at2"/>
<evidence type="ECO:0000313" key="1">
    <source>
        <dbReference type="EMBL" id="AFJ03421.1"/>
    </source>
</evidence>
<dbReference type="RefSeq" id="WP_014704840.1">
    <property type="nucleotide sequence ID" value="NC_017856.1"/>
</dbReference>
<accession>I1YKH8</accession>
<reference evidence="1 2" key="1">
    <citation type="journal article" date="2012" name="J. Bacteriol.">
        <title>Complete genome sequences of Methylophaga sp. strain JAM1 and Methylophaga sp. strain JAM7.</title>
        <authorList>
            <person name="Villeneuve C."/>
            <person name="Martineau C."/>
            <person name="Mauffrey F."/>
            <person name="Villemur R."/>
        </authorList>
    </citation>
    <scope>NUCLEOTIDE SEQUENCE [LARGE SCALE GENOMIC DNA]</scope>
    <source>
        <strain evidence="1 2">JAM7</strain>
    </source>
</reference>
<dbReference type="Proteomes" id="UP000009145">
    <property type="component" value="Chromosome"/>
</dbReference>
<name>I1YKH8_METFJ</name>
<dbReference type="AlphaFoldDB" id="I1YKH8"/>
<dbReference type="HOGENOM" id="CLU_1832810_0_0_6"/>
<dbReference type="Gene3D" id="3.40.50.2300">
    <property type="match status" value="1"/>
</dbReference>
<proteinExistence type="predicted"/>
<dbReference type="PATRIC" id="fig|754477.3.peg.2254"/>
<dbReference type="KEGG" id="mec:Q7C_2287"/>